<evidence type="ECO:0000313" key="1">
    <source>
        <dbReference type="EMBL" id="TNN84881.1"/>
    </source>
</evidence>
<dbReference type="EMBL" id="SRLO01000024">
    <property type="protein sequence ID" value="TNN84881.1"/>
    <property type="molecule type" value="Genomic_DNA"/>
</dbReference>
<dbReference type="Proteomes" id="UP000314294">
    <property type="component" value="Unassembled WGS sequence"/>
</dbReference>
<name>A0A4Z2J4K8_9TELE</name>
<organism evidence="1 2">
    <name type="scientific">Liparis tanakae</name>
    <name type="common">Tanaka's snailfish</name>
    <dbReference type="NCBI Taxonomy" id="230148"/>
    <lineage>
        <taxon>Eukaryota</taxon>
        <taxon>Metazoa</taxon>
        <taxon>Chordata</taxon>
        <taxon>Craniata</taxon>
        <taxon>Vertebrata</taxon>
        <taxon>Euteleostomi</taxon>
        <taxon>Actinopterygii</taxon>
        <taxon>Neopterygii</taxon>
        <taxon>Teleostei</taxon>
        <taxon>Neoteleostei</taxon>
        <taxon>Acanthomorphata</taxon>
        <taxon>Eupercaria</taxon>
        <taxon>Perciformes</taxon>
        <taxon>Cottioidei</taxon>
        <taxon>Cottales</taxon>
        <taxon>Liparidae</taxon>
        <taxon>Liparis</taxon>
    </lineage>
</organism>
<proteinExistence type="predicted"/>
<reference evidence="1 2" key="1">
    <citation type="submission" date="2019-03" db="EMBL/GenBank/DDBJ databases">
        <title>First draft genome of Liparis tanakae, snailfish: a comprehensive survey of snailfish specific genes.</title>
        <authorList>
            <person name="Kim W."/>
            <person name="Song I."/>
            <person name="Jeong J.-H."/>
            <person name="Kim D."/>
            <person name="Kim S."/>
            <person name="Ryu S."/>
            <person name="Song J.Y."/>
            <person name="Lee S.K."/>
        </authorList>
    </citation>
    <scope>NUCLEOTIDE SEQUENCE [LARGE SCALE GENOMIC DNA]</scope>
    <source>
        <tissue evidence="1">Muscle</tissue>
    </source>
</reference>
<gene>
    <name evidence="1" type="ORF">EYF80_004926</name>
</gene>
<comment type="caution">
    <text evidence="1">The sequence shown here is derived from an EMBL/GenBank/DDBJ whole genome shotgun (WGS) entry which is preliminary data.</text>
</comment>
<protein>
    <submittedName>
        <fullName evidence="1">Uncharacterized protein</fullName>
    </submittedName>
</protein>
<dbReference type="AlphaFoldDB" id="A0A4Z2J4K8"/>
<keyword evidence="2" id="KW-1185">Reference proteome</keyword>
<evidence type="ECO:0000313" key="2">
    <source>
        <dbReference type="Proteomes" id="UP000314294"/>
    </source>
</evidence>
<sequence>MKYHHPKSQVRWFNPCQRFPERAPRTRRGPTPPNENPLRCSGTAAIQSMSNQIPSYLFGLAGCGPVVLLLSKQRTFSLIFNLLAPNDALEAAGLEGSLRRVTSLLTLQSSCWVTVSPPGLNGLNGLILDKLMPVFTARPGSGSDLRGVSAGAVPTSLPRMAFKIGTQVLALGW</sequence>
<accession>A0A4Z2J4K8</accession>